<evidence type="ECO:0000256" key="10">
    <source>
        <dbReference type="ARBA" id="ARBA00022946"/>
    </source>
</evidence>
<keyword evidence="16" id="KW-0175">Coiled coil</keyword>
<dbReference type="InterPro" id="IPR036028">
    <property type="entry name" value="SH3-like_dom_sf"/>
</dbReference>
<evidence type="ECO:0000256" key="6">
    <source>
        <dbReference type="ARBA" id="ARBA00022490"/>
    </source>
</evidence>
<dbReference type="Pfam" id="PF00611">
    <property type="entry name" value="FCH"/>
    <property type="match status" value="1"/>
</dbReference>
<evidence type="ECO:0000256" key="13">
    <source>
        <dbReference type="ARBA" id="ARBA00023136"/>
    </source>
</evidence>
<evidence type="ECO:0000256" key="4">
    <source>
        <dbReference type="ARBA" id="ARBA00022443"/>
    </source>
</evidence>
<dbReference type="GO" id="GO:0005543">
    <property type="term" value="F:phospholipid binding"/>
    <property type="evidence" value="ECO:0007669"/>
    <property type="project" value="TreeGrafter"/>
</dbReference>
<dbReference type="FunFam" id="3.30.160.190:FF:000001">
    <property type="entry name" value="NADH-ubiquinone oxidoreductase 21 kDa subunit mitochondrial"/>
    <property type="match status" value="1"/>
</dbReference>
<keyword evidence="11" id="KW-0249">Electron transport</keyword>
<evidence type="ECO:0000256" key="5">
    <source>
        <dbReference type="ARBA" id="ARBA00022448"/>
    </source>
</evidence>
<dbReference type="InterPro" id="IPR001060">
    <property type="entry name" value="FCH_dom"/>
</dbReference>
<dbReference type="PANTHER" id="PTHR23065:SF7">
    <property type="entry name" value="NOSTRIN, ISOFORM H"/>
    <property type="match status" value="1"/>
</dbReference>
<feature type="region of interest" description="Disordered" evidence="17">
    <location>
        <begin position="24"/>
        <end position="53"/>
    </location>
</feature>
<evidence type="ECO:0000256" key="2">
    <source>
        <dbReference type="ARBA" id="ARBA00004273"/>
    </source>
</evidence>
<dbReference type="SUPFAM" id="SSF103657">
    <property type="entry name" value="BAR/IMD domain-like"/>
    <property type="match status" value="1"/>
</dbReference>
<dbReference type="Proteomes" id="UP000310689">
    <property type="component" value="Unassembled WGS sequence"/>
</dbReference>
<evidence type="ECO:0000256" key="9">
    <source>
        <dbReference type="ARBA" id="ARBA00022792"/>
    </source>
</evidence>
<proteinExistence type="inferred from homology"/>
<dbReference type="GO" id="GO:0022900">
    <property type="term" value="P:electron transport chain"/>
    <property type="evidence" value="ECO:0007669"/>
    <property type="project" value="InterPro"/>
</dbReference>
<dbReference type="InterPro" id="IPR006885">
    <property type="entry name" value="NADH_UbQ_FeS_4_mit-like"/>
</dbReference>
<evidence type="ECO:0000256" key="8">
    <source>
        <dbReference type="ARBA" id="ARBA00022660"/>
    </source>
</evidence>
<evidence type="ECO:0000256" key="15">
    <source>
        <dbReference type="PROSITE-ProRule" id="PRU00192"/>
    </source>
</evidence>
<dbReference type="AlphaFoldDB" id="A0A4T0J295"/>
<dbReference type="InterPro" id="IPR038532">
    <property type="entry name" value="NDUFS4-like_sf"/>
</dbReference>
<protein>
    <recommendedName>
        <fullName evidence="22">Septation protein imp2</fullName>
    </recommendedName>
</protein>
<feature type="compositionally biased region" description="Basic and acidic residues" evidence="17">
    <location>
        <begin position="785"/>
        <end position="795"/>
    </location>
</feature>
<feature type="compositionally biased region" description="Gly residues" evidence="17">
    <location>
        <begin position="742"/>
        <end position="752"/>
    </location>
</feature>
<evidence type="ECO:0000313" key="20">
    <source>
        <dbReference type="EMBL" id="TIB33921.1"/>
    </source>
</evidence>
<feature type="compositionally biased region" description="Low complexity" evidence="17">
    <location>
        <begin position="726"/>
        <end position="741"/>
    </location>
</feature>
<dbReference type="PANTHER" id="PTHR23065">
    <property type="entry name" value="PROLINE-SERINE-THREONINE PHOSPHATASE INTERACTING PROTEIN 1"/>
    <property type="match status" value="1"/>
</dbReference>
<dbReference type="EMBL" id="SPOI01000174">
    <property type="protein sequence ID" value="TIB33921.1"/>
    <property type="molecule type" value="Genomic_DNA"/>
</dbReference>
<dbReference type="Gene3D" id="1.20.1270.60">
    <property type="entry name" value="Arfaptin homology (AH) domain/BAR domain"/>
    <property type="match status" value="1"/>
</dbReference>
<feature type="domain" description="F-BAR" evidence="19">
    <location>
        <begin position="157"/>
        <end position="411"/>
    </location>
</feature>
<evidence type="ECO:0000256" key="17">
    <source>
        <dbReference type="SAM" id="MobiDB-lite"/>
    </source>
</evidence>
<sequence length="1047" mass="117323">MISAALQRSKFSLNLQPFKRLYSNKQTVPQKTTHDEQIKEHRESGLTTPHPPKDVLTAEVISGAPETLQHRQVRIYKPTKNTMQSGTHNTHHWRVDFDILQGGGRWEHPLMGWSSSADHMQGTNVKFQSKEDAINFCEKQGWDYFVSKPRSPKFKTKQYAANYYHYSNGYGFDTLTNKLKSSSKTVDDLKLFWKERSAIEDEYARKMAKLSRFLVGTGETGAVRDGLDTLSTELEQTSQNHFNLCQTIHRDLERPTNEWSIRLSNLKKSSLATIEKKYKVLQTQESYVDKAKAKYTDNCVSINTFTAQKSLLQGKDLDRVDVKLEKAKSVVGANERDYQNFVKALSDTRKRWEADWRMFCDLCQDEEEERIEFLKSNMWSYANEVSTVCVADDESCEKLRQTLEQVDPELDVEFFVDESMTGNILPNQPTFIDFSRETQVPSPAPRYATFHRNSIRPLDMPRDSHRPLQSHNQPPKHEVLDHPPPSSPKKQVVQEEPKLQKSQPKESSHDENAPFKVPQLPARNIDRPPPTKVEPPSFDTASAPQTAPKFDEAPPRPEKEDKVETKKESGDVDELAAALAQLRNAPPATGNLRANVAAQAEKKPRSRPVSQHSAVSPGPQVGAPAGQQVAPTKTQQQPQRPPFNPQNPIYQGMDASQIQALQIQHKYAPHTTPPFPAMMQRPTSSQSNAGGPVEDVMTTYHQQLPHERSHRNSRLDQTQQTQQHISRPPSSTGRSPSREGFAGIGAGGGFGASYGSRQPSPAVSNASPVRAATPLGISLNASGEVAHDQKAEEYRKRRSVSPALAPAPSATPAPANTLANQQQQMQMQQQHQAQAYYQYQMMMAQQAQQGQGQGQQQQPQHPYQPYQYYPYGQPQQQPYVMTTTPGPGYNPYPPSSTPAPAPTPAPSGPIMNAQQQHRAPSPSPTPIYNGTPGPHQHQQNQQTPFIPQIQTQQLSHTPQIHSATNTSMYRQHSPSPLASPSKEPILFHVKALYDYAAQTTEEFDFKAGDVIAVTKTPEDGWWTGQLTDEARCLPGKTLFPSNFVSLF</sequence>
<evidence type="ECO:0000256" key="12">
    <source>
        <dbReference type="ARBA" id="ARBA00023128"/>
    </source>
</evidence>
<dbReference type="Pfam" id="PF04800">
    <property type="entry name" value="NDUS4"/>
    <property type="match status" value="1"/>
</dbReference>
<feature type="domain" description="SH3" evidence="18">
    <location>
        <begin position="984"/>
        <end position="1047"/>
    </location>
</feature>
<comment type="similarity">
    <text evidence="3">Belongs to the complex I NDUFS4 subunit family.</text>
</comment>
<feature type="compositionally biased region" description="Low complexity" evidence="17">
    <location>
        <begin position="801"/>
        <end position="826"/>
    </location>
</feature>
<dbReference type="Gene3D" id="3.30.160.190">
    <property type="entry name" value="atu1810 like domain"/>
    <property type="match status" value="1"/>
</dbReference>
<dbReference type="Pfam" id="PF00018">
    <property type="entry name" value="SH3_1"/>
    <property type="match status" value="1"/>
</dbReference>
<dbReference type="SUPFAM" id="SSF50044">
    <property type="entry name" value="SH3-domain"/>
    <property type="match status" value="1"/>
</dbReference>
<feature type="compositionally biased region" description="Polar residues" evidence="17">
    <location>
        <begin position="715"/>
        <end position="725"/>
    </location>
</feature>
<organism evidence="20 21">
    <name type="scientific">Wallemia ichthyophaga</name>
    <dbReference type="NCBI Taxonomy" id="245174"/>
    <lineage>
        <taxon>Eukaryota</taxon>
        <taxon>Fungi</taxon>
        <taxon>Dikarya</taxon>
        <taxon>Basidiomycota</taxon>
        <taxon>Wallemiomycotina</taxon>
        <taxon>Wallemiomycetes</taxon>
        <taxon>Wallemiales</taxon>
        <taxon>Wallemiaceae</taxon>
        <taxon>Wallemia</taxon>
    </lineage>
</organism>
<evidence type="ECO:0000256" key="1">
    <source>
        <dbReference type="ARBA" id="ARBA00004245"/>
    </source>
</evidence>
<dbReference type="CDD" id="cd00174">
    <property type="entry name" value="SH3"/>
    <property type="match status" value="1"/>
</dbReference>
<keyword evidence="5" id="KW-0813">Transport</keyword>
<feature type="compositionally biased region" description="Pro residues" evidence="17">
    <location>
        <begin position="888"/>
        <end position="907"/>
    </location>
</feature>
<keyword evidence="4 15" id="KW-0728">SH3 domain</keyword>
<dbReference type="SMART" id="SM00326">
    <property type="entry name" value="SH3"/>
    <property type="match status" value="1"/>
</dbReference>
<keyword evidence="7" id="KW-0597">Phosphoprotein</keyword>
<dbReference type="SMART" id="SM00055">
    <property type="entry name" value="FCH"/>
    <property type="match status" value="1"/>
</dbReference>
<keyword evidence="8" id="KW-0679">Respiratory chain</keyword>
<keyword evidence="12" id="KW-0496">Mitochondrion</keyword>
<evidence type="ECO:0000256" key="14">
    <source>
        <dbReference type="ARBA" id="ARBA00023212"/>
    </source>
</evidence>
<feature type="compositionally biased region" description="Basic and acidic residues" evidence="17">
    <location>
        <begin position="549"/>
        <end position="570"/>
    </location>
</feature>
<evidence type="ECO:0000313" key="21">
    <source>
        <dbReference type="Proteomes" id="UP000310689"/>
    </source>
</evidence>
<evidence type="ECO:0008006" key="22">
    <source>
        <dbReference type="Google" id="ProtNLM"/>
    </source>
</evidence>
<feature type="region of interest" description="Disordered" evidence="17">
    <location>
        <begin position="850"/>
        <end position="942"/>
    </location>
</feature>
<dbReference type="InterPro" id="IPR031160">
    <property type="entry name" value="F_BAR_dom"/>
</dbReference>
<feature type="region of interest" description="Disordered" evidence="17">
    <location>
        <begin position="438"/>
        <end position="656"/>
    </location>
</feature>
<dbReference type="PRINTS" id="PR00452">
    <property type="entry name" value="SH3DOMAIN"/>
</dbReference>
<dbReference type="GO" id="GO:0120104">
    <property type="term" value="C:mitotic actomyosin contractile ring, proximal layer"/>
    <property type="evidence" value="ECO:0007669"/>
    <property type="project" value="TreeGrafter"/>
</dbReference>
<feature type="compositionally biased region" description="Polar residues" evidence="17">
    <location>
        <begin position="755"/>
        <end position="767"/>
    </location>
</feature>
<dbReference type="InterPro" id="IPR027267">
    <property type="entry name" value="AH/BAR_dom_sf"/>
</dbReference>
<gene>
    <name evidence="20" type="ORF">E3P86_02909</name>
</gene>
<dbReference type="InterPro" id="IPR001452">
    <property type="entry name" value="SH3_domain"/>
</dbReference>
<dbReference type="Gene3D" id="2.30.30.40">
    <property type="entry name" value="SH3 Domains"/>
    <property type="match status" value="1"/>
</dbReference>
<feature type="compositionally biased region" description="Basic and acidic residues" evidence="17">
    <location>
        <begin position="32"/>
        <end position="44"/>
    </location>
</feature>
<keyword evidence="13" id="KW-0472">Membrane</keyword>
<keyword evidence="6" id="KW-0963">Cytoplasm</keyword>
<feature type="compositionally biased region" description="Low complexity" evidence="17">
    <location>
        <begin position="850"/>
        <end position="887"/>
    </location>
</feature>
<evidence type="ECO:0000256" key="3">
    <source>
        <dbReference type="ARBA" id="ARBA00005882"/>
    </source>
</evidence>
<dbReference type="GO" id="GO:0005743">
    <property type="term" value="C:mitochondrial inner membrane"/>
    <property type="evidence" value="ECO:0007669"/>
    <property type="project" value="UniProtKB-SubCell"/>
</dbReference>
<feature type="region of interest" description="Disordered" evidence="17">
    <location>
        <begin position="669"/>
        <end position="768"/>
    </location>
</feature>
<feature type="region of interest" description="Disordered" evidence="17">
    <location>
        <begin position="780"/>
        <end position="826"/>
    </location>
</feature>
<keyword evidence="14" id="KW-0206">Cytoskeleton</keyword>
<evidence type="ECO:0000259" key="19">
    <source>
        <dbReference type="PROSITE" id="PS51741"/>
    </source>
</evidence>
<accession>A0A4T0J295</accession>
<name>A0A4T0J295_WALIC</name>
<evidence type="ECO:0000256" key="7">
    <source>
        <dbReference type="ARBA" id="ARBA00022553"/>
    </source>
</evidence>
<evidence type="ECO:0000256" key="11">
    <source>
        <dbReference type="ARBA" id="ARBA00022982"/>
    </source>
</evidence>
<feature type="compositionally biased region" description="Basic and acidic residues" evidence="17">
    <location>
        <begin position="492"/>
        <end position="513"/>
    </location>
</feature>
<keyword evidence="10" id="KW-0809">Transit peptide</keyword>
<evidence type="ECO:0000259" key="18">
    <source>
        <dbReference type="PROSITE" id="PS50002"/>
    </source>
</evidence>
<keyword evidence="9" id="KW-0999">Mitochondrion inner membrane</keyword>
<comment type="subcellular location">
    <subcellularLocation>
        <location evidence="1">Cytoplasm</location>
        <location evidence="1">Cytoskeleton</location>
    </subcellularLocation>
    <subcellularLocation>
        <location evidence="2">Mitochondrion inner membrane</location>
    </subcellularLocation>
</comment>
<evidence type="ECO:0000256" key="16">
    <source>
        <dbReference type="PROSITE-ProRule" id="PRU01077"/>
    </source>
</evidence>
<dbReference type="PROSITE" id="PS50002">
    <property type="entry name" value="SH3"/>
    <property type="match status" value="1"/>
</dbReference>
<dbReference type="PROSITE" id="PS51741">
    <property type="entry name" value="F_BAR"/>
    <property type="match status" value="1"/>
</dbReference>
<comment type="caution">
    <text evidence="20">The sequence shown here is derived from an EMBL/GenBank/DDBJ whole genome shotgun (WGS) entry which is preliminary data.</text>
</comment>
<dbReference type="GO" id="GO:0030036">
    <property type="term" value="P:actin cytoskeleton organization"/>
    <property type="evidence" value="ECO:0007669"/>
    <property type="project" value="UniProtKB-ARBA"/>
</dbReference>
<reference evidence="20 21" key="1">
    <citation type="submission" date="2019-03" db="EMBL/GenBank/DDBJ databases">
        <title>Sequencing 23 genomes of Wallemia ichthyophaga.</title>
        <authorList>
            <person name="Gostincar C."/>
        </authorList>
    </citation>
    <scope>NUCLEOTIDE SEQUENCE [LARGE SCALE GENOMIC DNA]</scope>
    <source>
        <strain evidence="20 21">EXF-6200</strain>
    </source>
</reference>
<dbReference type="GO" id="GO:0009898">
    <property type="term" value="C:cytoplasmic side of plasma membrane"/>
    <property type="evidence" value="ECO:0007669"/>
    <property type="project" value="TreeGrafter"/>
</dbReference>